<dbReference type="SUPFAM" id="SSF50475">
    <property type="entry name" value="FMN-binding split barrel"/>
    <property type="match status" value="1"/>
</dbReference>
<organism evidence="1 2">
    <name type="scientific">Microbacterium invictum</name>
    <dbReference type="NCBI Taxonomy" id="515415"/>
    <lineage>
        <taxon>Bacteria</taxon>
        <taxon>Bacillati</taxon>
        <taxon>Actinomycetota</taxon>
        <taxon>Actinomycetes</taxon>
        <taxon>Micrococcales</taxon>
        <taxon>Microbacteriaceae</taxon>
        <taxon>Microbacterium</taxon>
    </lineage>
</organism>
<dbReference type="InterPro" id="IPR016888">
    <property type="entry name" value="UCP028498"/>
</dbReference>
<dbReference type="EMBL" id="CP139779">
    <property type="protein sequence ID" value="WQB70238.1"/>
    <property type="molecule type" value="Genomic_DNA"/>
</dbReference>
<keyword evidence="2" id="KW-1185">Reference proteome</keyword>
<accession>A0ABZ0V9D7</accession>
<dbReference type="Pfam" id="PF10012">
    <property type="entry name" value="DUF2255"/>
    <property type="match status" value="1"/>
</dbReference>
<reference evidence="1 2" key="1">
    <citation type="submission" date="2023-06" db="EMBL/GenBank/DDBJ databases">
        <title>Rock-solubilizing bacteria, Microbacterium invictum, promotes re-establishment of vegetation in rocky wasteland by accelerating rock bio-weathering and reshaping soil bacterial community.</title>
        <authorList>
            <person name="Liu C."/>
        </authorList>
    </citation>
    <scope>NUCLEOTIDE SEQUENCE [LARGE SCALE GENOMIC DNA]</scope>
    <source>
        <strain evidence="1 2">X-18</strain>
    </source>
</reference>
<protein>
    <submittedName>
        <fullName evidence="1">DUF2255 family protein</fullName>
    </submittedName>
</protein>
<evidence type="ECO:0000313" key="2">
    <source>
        <dbReference type="Proteomes" id="UP001324533"/>
    </source>
</evidence>
<dbReference type="InterPro" id="IPR012349">
    <property type="entry name" value="Split_barrel_FMN-bd"/>
</dbReference>
<dbReference type="Gene3D" id="2.30.110.10">
    <property type="entry name" value="Electron Transport, Fmn-binding Protein, Chain A"/>
    <property type="match status" value="1"/>
</dbReference>
<dbReference type="RefSeq" id="WP_322410388.1">
    <property type="nucleotide sequence ID" value="NZ_CP139779.1"/>
</dbReference>
<proteinExistence type="predicted"/>
<evidence type="ECO:0000313" key="1">
    <source>
        <dbReference type="EMBL" id="WQB70238.1"/>
    </source>
</evidence>
<dbReference type="Proteomes" id="UP001324533">
    <property type="component" value="Chromosome"/>
</dbReference>
<gene>
    <name evidence="1" type="ORF">T9R20_16300</name>
</gene>
<sequence>MSSSDVVNHLDSTRVVAIITRRQDGSPTATPIWAVVIDGIPYVRSAYGEKAWWYRHVTAGREVAFAMGDGAVAERDKEAALELPRERVALEPVFTDDPINDRIDEALWAKYADEPSSVEETITPRARACTFRVVAP</sequence>
<name>A0ABZ0V9D7_9MICO</name>